<keyword evidence="3" id="KW-1185">Reference proteome</keyword>
<evidence type="ECO:0000313" key="3">
    <source>
        <dbReference type="Proteomes" id="UP000602510"/>
    </source>
</evidence>
<evidence type="ECO:0000313" key="2">
    <source>
        <dbReference type="EMBL" id="KAF4043907.1"/>
    </source>
</evidence>
<name>A0A833SZ75_PHYIN</name>
<keyword evidence="1" id="KW-0175">Coiled coil</keyword>
<dbReference type="Proteomes" id="UP000602510">
    <property type="component" value="Unassembled WGS sequence"/>
</dbReference>
<gene>
    <name evidence="2" type="ORF">GN244_ATG03780</name>
</gene>
<evidence type="ECO:0000256" key="1">
    <source>
        <dbReference type="SAM" id="Coils"/>
    </source>
</evidence>
<feature type="coiled-coil region" evidence="1">
    <location>
        <begin position="214"/>
        <end position="241"/>
    </location>
</feature>
<protein>
    <submittedName>
        <fullName evidence="2">Uncharacterized protein</fullName>
    </submittedName>
</protein>
<organism evidence="2 3">
    <name type="scientific">Phytophthora infestans</name>
    <name type="common">Potato late blight agent</name>
    <name type="synonym">Botrytis infestans</name>
    <dbReference type="NCBI Taxonomy" id="4787"/>
    <lineage>
        <taxon>Eukaryota</taxon>
        <taxon>Sar</taxon>
        <taxon>Stramenopiles</taxon>
        <taxon>Oomycota</taxon>
        <taxon>Peronosporomycetes</taxon>
        <taxon>Peronosporales</taxon>
        <taxon>Peronosporaceae</taxon>
        <taxon>Phytophthora</taxon>
    </lineage>
</organism>
<comment type="caution">
    <text evidence="2">The sequence shown here is derived from an EMBL/GenBank/DDBJ whole genome shotgun (WGS) entry which is preliminary data.</text>
</comment>
<dbReference type="EMBL" id="WSZM01000079">
    <property type="protein sequence ID" value="KAF4043907.1"/>
    <property type="molecule type" value="Genomic_DNA"/>
</dbReference>
<dbReference type="AlphaFoldDB" id="A0A833SZ75"/>
<proteinExistence type="predicted"/>
<accession>A0A833SZ75</accession>
<sequence length="306" mass="34794">MDADAETRAQLHTRIVVIRPNALLWPQEGEDLDPRLLHCFIPYLLRLAPLTERTGGGNLVPTDTGRYFRIRPEEVGLYKHSYASKWGYTTQEAIARGNQVIREVTTGRGVPEAGLNPMLAVAFAGLPHSRRLPNQLEHGLRNALKRAELRLRYHASGPVPMPRDRTVFSEPFEYAVYRLRGDDLFVVYAAYATQLEEGRRVALETVERMDRQRAQNIRTRRQELQHQFRRAMNQCRAKNRRELIATSAVLSGHQIPPDVVRVQLGGLHADHHQAMVALRHGQALQRAALEAQLQALFRAPHVAQVL</sequence>
<reference evidence="2" key="1">
    <citation type="submission" date="2020-04" db="EMBL/GenBank/DDBJ databases">
        <title>Hybrid Assembly of Korean Phytophthora infestans isolates.</title>
        <authorList>
            <person name="Prokchorchik M."/>
            <person name="Lee Y."/>
            <person name="Seo J."/>
            <person name="Cho J.-H."/>
            <person name="Park Y.-E."/>
            <person name="Jang D.-C."/>
            <person name="Im J.-S."/>
            <person name="Choi J.-G."/>
            <person name="Park H.-J."/>
            <person name="Lee G.-B."/>
            <person name="Lee Y.-G."/>
            <person name="Hong S.-Y."/>
            <person name="Cho K."/>
            <person name="Sohn K.H."/>
        </authorList>
    </citation>
    <scope>NUCLEOTIDE SEQUENCE</scope>
    <source>
        <strain evidence="2">KR_1_A1</strain>
    </source>
</reference>